<comment type="caution">
    <text evidence="10">Lacks conserved residue(s) required for the propagation of feature annotation.</text>
</comment>
<dbReference type="SUPFAM" id="SSF49899">
    <property type="entry name" value="Concanavalin A-like lectins/glucanases"/>
    <property type="match status" value="4"/>
</dbReference>
<dbReference type="InterPro" id="IPR001791">
    <property type="entry name" value="Laminin_G"/>
</dbReference>
<dbReference type="SMART" id="SM00181">
    <property type="entry name" value="EGF"/>
    <property type="match status" value="2"/>
</dbReference>
<dbReference type="Gene3D" id="2.60.120.200">
    <property type="match status" value="3"/>
</dbReference>
<dbReference type="InterPro" id="IPR000742">
    <property type="entry name" value="EGF"/>
</dbReference>
<dbReference type="CDD" id="cd00110">
    <property type="entry name" value="LamG"/>
    <property type="match status" value="2"/>
</dbReference>
<protein>
    <recommendedName>
        <fullName evidence="19">Contactin associated protein like 3</fullName>
    </recommendedName>
</protein>
<keyword evidence="3 10" id="KW-0245">EGF-like domain</keyword>
<evidence type="ECO:0000259" key="13">
    <source>
        <dbReference type="PROSITE" id="PS50022"/>
    </source>
</evidence>
<dbReference type="InterPro" id="IPR013320">
    <property type="entry name" value="ConA-like_dom_sf"/>
</dbReference>
<dbReference type="FunFam" id="2.60.120.200:FF:000026">
    <property type="entry name" value="contactin-associated protein-like 4 isoform X1"/>
    <property type="match status" value="1"/>
</dbReference>
<keyword evidence="7" id="KW-1133">Transmembrane helix</keyword>
<evidence type="ECO:0000256" key="8">
    <source>
        <dbReference type="ARBA" id="ARBA00023136"/>
    </source>
</evidence>
<dbReference type="AlphaFoldDB" id="A0A8D3E506"/>
<dbReference type="CDD" id="cd00054">
    <property type="entry name" value="EGF_CA"/>
    <property type="match status" value="1"/>
</dbReference>
<feature type="compositionally biased region" description="Polar residues" evidence="12">
    <location>
        <begin position="1082"/>
        <end position="1104"/>
    </location>
</feature>
<dbReference type="PROSITE" id="PS50025">
    <property type="entry name" value="LAM_G_DOMAIN"/>
    <property type="match status" value="2"/>
</dbReference>
<dbReference type="PROSITE" id="PS01285">
    <property type="entry name" value="FA58C_1"/>
    <property type="match status" value="1"/>
</dbReference>
<dbReference type="GO" id="GO:0016020">
    <property type="term" value="C:membrane"/>
    <property type="evidence" value="ECO:0007669"/>
    <property type="project" value="UniProtKB-SubCell"/>
</dbReference>
<dbReference type="CDD" id="cd00057">
    <property type="entry name" value="FA58C"/>
    <property type="match status" value="1"/>
</dbReference>
<dbReference type="Gene3D" id="2.60.120.1000">
    <property type="match status" value="1"/>
</dbReference>
<sequence>FDDEDLLFIIARPGEVFDILQAGGWSPLVSDSYQWLEVDLERRTQITAVATQGRYGSSDWLTAYLLMFSDTGHNWRQHRQEDSLGAFPGNSNADTVVQYKLDQPVIARYLRLIPLDWNPTGRIGLRLEIYGCRYTSDVANSDGSSSLVFRLSIRPSRTATETIALKFKTMKNSGTLLHAEGQRDHSLSLVLEKGRLLLYHQQDVSSSSGGRLLVSLGSLLDDQHWHHVKLERHSAHLNLTVDRAARQVHTPAELSHWEIRQVKSHGLQKPILSNRNFHGCLENLLYNDLNLINLAEQNNHQGNVTFSCAEPVSVAVTFTDPRSFLQLSGLTSWSSEVVAVALQFRTWNRAGLLLTFDLPRPESTVRLYLSEARLRLQIDRAGRATLELSAGTSHPASLCFFFSPPNGKVSHYAENIERVLTSDVAHVPLPLTSGRGCTNPFHTFQGCMRLLTLDDRTVDLMKVQQRLLGNYSHLQMDICGIIDRCSPSHCEHGGRCSQSWSNFHCNCSTSGYRGATCHSSTYEQSCEAYKHKGNTSGHYYIDVDGSGPIRPRLIYCNMTEDRAWMVIQHNNTEVTRVHPSPEQHQHSAHFHYAPEEAQLAAIISQSEHCEQELSYRCRKSRLLNTPEGAPFSWWVGGPGAGQVQTYWAGAEPASRQCACGLQDNCLDPNHYCNCDADYDQWANDSGLLTHKESLPVRSLVLGDIQRPGSEAAYRVGPLRCHGDKNFWNAAFFDKETSYLHFPTFNGELNADISFLFKTTSSSGVFLENLGIKDFIRIELSSSSAVVFSLDVGNGPLEVRVESSVPLNDSRWHSVRAERNVKEASLRVDQLPAATQEAPAEGHVHLRLNSQLFIGGTASRQKGFLGCIRSLQLNGVTLDLEERAKITPGVRPGCPGHCGSYGALCRNQGRCVERTSAFSCDCAQSAYTGAFCHEEVAASFKSTMSVAYILRPPHELSSNGSVPPPSVHSDTSPRGENVSLSFRTLQSPALLLYADSLDREYLALLINRHGETHKYFDRVQMSSYLIYPAVTFLQLPPPLTPLLPSPWNQCVSLFFILQNPLKAALLHPDGDVVVVTGPLVQSSCGSSSPAKTHTAETTHSLSDQPGSADPGQPLVNAIRSDSALIGGNAKHLSRNRNSLSIVASKRGEM</sequence>
<keyword evidence="6" id="KW-0677">Repeat</keyword>
<evidence type="ECO:0000313" key="18">
    <source>
        <dbReference type="Proteomes" id="UP000694558"/>
    </source>
</evidence>
<feature type="domain" description="EGF-like" evidence="15">
    <location>
        <begin position="481"/>
        <end position="518"/>
    </location>
</feature>
<evidence type="ECO:0000256" key="6">
    <source>
        <dbReference type="ARBA" id="ARBA00022737"/>
    </source>
</evidence>
<evidence type="ECO:0000313" key="17">
    <source>
        <dbReference type="Ensembl" id="ENSSMAP00000066865.1"/>
    </source>
</evidence>
<feature type="domain" description="Laminin G" evidence="14">
    <location>
        <begin position="137"/>
        <end position="308"/>
    </location>
</feature>
<dbReference type="PROSITE" id="PS50022">
    <property type="entry name" value="FA58C_3"/>
    <property type="match status" value="1"/>
</dbReference>
<keyword evidence="9 11" id="KW-1015">Disulfide bond</keyword>
<evidence type="ECO:0000256" key="2">
    <source>
        <dbReference type="ARBA" id="ARBA00010241"/>
    </source>
</evidence>
<feature type="domain" description="EGF-like" evidence="15">
    <location>
        <begin position="894"/>
        <end position="932"/>
    </location>
</feature>
<dbReference type="Gene3D" id="2.60.120.260">
    <property type="entry name" value="Galactose-binding domain-like"/>
    <property type="match status" value="1"/>
</dbReference>
<dbReference type="Proteomes" id="UP000694558">
    <property type="component" value="Chromosome 12"/>
</dbReference>
<proteinExistence type="inferred from homology"/>
<dbReference type="FunFam" id="2.60.120.260:FF:000016">
    <property type="entry name" value="Contactin-associated protein-like 4 isoform 1"/>
    <property type="match status" value="1"/>
</dbReference>
<dbReference type="PANTHER" id="PTHR15036:SF40">
    <property type="entry name" value="CONTACTIN-ASSOCIATED PROTEIN-LIKE 4"/>
    <property type="match status" value="1"/>
</dbReference>
<dbReference type="Pfam" id="PF00754">
    <property type="entry name" value="F5_F8_type_C"/>
    <property type="match status" value="1"/>
</dbReference>
<reference evidence="17" key="1">
    <citation type="submission" date="2023-05" db="EMBL/GenBank/DDBJ databases">
        <title>High-quality long-read genome of Scophthalmus maximus.</title>
        <authorList>
            <person name="Lien S."/>
            <person name="Martinez P."/>
        </authorList>
    </citation>
    <scope>NUCLEOTIDE SEQUENCE [LARGE SCALE GENOMIC DNA]</scope>
</reference>
<name>A0A8D3E506_SCOMX</name>
<dbReference type="InterPro" id="IPR008979">
    <property type="entry name" value="Galactose-bd-like_sf"/>
</dbReference>
<comment type="similarity">
    <text evidence="2">Belongs to the neurexin family.</text>
</comment>
<keyword evidence="4" id="KW-0812">Transmembrane</keyword>
<dbReference type="InterPro" id="IPR000421">
    <property type="entry name" value="FA58C"/>
</dbReference>
<accession>A0A8D3E506</accession>
<dbReference type="Gene3D" id="2.10.25.10">
    <property type="entry name" value="Laminin"/>
    <property type="match status" value="1"/>
</dbReference>
<feature type="domain" description="Laminin G" evidence="14">
    <location>
        <begin position="728"/>
        <end position="893"/>
    </location>
</feature>
<evidence type="ECO:0000256" key="1">
    <source>
        <dbReference type="ARBA" id="ARBA00004479"/>
    </source>
</evidence>
<reference evidence="17" key="2">
    <citation type="submission" date="2025-08" db="UniProtKB">
        <authorList>
            <consortium name="Ensembl"/>
        </authorList>
    </citation>
    <scope>IDENTIFICATION</scope>
</reference>
<evidence type="ECO:0000256" key="9">
    <source>
        <dbReference type="ARBA" id="ARBA00023157"/>
    </source>
</evidence>
<dbReference type="PROSITE" id="PS50026">
    <property type="entry name" value="EGF_3"/>
    <property type="match status" value="2"/>
</dbReference>
<evidence type="ECO:0000259" key="14">
    <source>
        <dbReference type="PROSITE" id="PS50025"/>
    </source>
</evidence>
<dbReference type="SMART" id="SM00282">
    <property type="entry name" value="LamG"/>
    <property type="match status" value="2"/>
</dbReference>
<dbReference type="Pfam" id="PF02210">
    <property type="entry name" value="Laminin_G_2"/>
    <property type="match status" value="2"/>
</dbReference>
<dbReference type="SUPFAM" id="SSF49785">
    <property type="entry name" value="Galactose-binding domain-like"/>
    <property type="match status" value="1"/>
</dbReference>
<evidence type="ECO:0000256" key="10">
    <source>
        <dbReference type="PROSITE-ProRule" id="PRU00076"/>
    </source>
</evidence>
<feature type="region of interest" description="Disordered" evidence="12">
    <location>
        <begin position="1082"/>
        <end position="1112"/>
    </location>
</feature>
<evidence type="ECO:0000259" key="15">
    <source>
        <dbReference type="PROSITE" id="PS50026"/>
    </source>
</evidence>
<dbReference type="InterPro" id="IPR036056">
    <property type="entry name" value="Fibrinogen-like_C"/>
</dbReference>
<dbReference type="SUPFAM" id="SSF57196">
    <property type="entry name" value="EGF/Laminin"/>
    <property type="match status" value="1"/>
</dbReference>
<dbReference type="PANTHER" id="PTHR15036">
    <property type="entry name" value="PIKACHURIN-LIKE PROTEIN"/>
    <property type="match status" value="1"/>
</dbReference>
<dbReference type="InterPro" id="IPR002181">
    <property type="entry name" value="Fibrinogen_a/b/g_C_dom"/>
</dbReference>
<dbReference type="PROSITE" id="PS51406">
    <property type="entry name" value="FIBRINOGEN_C_2"/>
    <property type="match status" value="1"/>
</dbReference>
<evidence type="ECO:0008006" key="19">
    <source>
        <dbReference type="Google" id="ProtNLM"/>
    </source>
</evidence>
<evidence type="ECO:0000256" key="11">
    <source>
        <dbReference type="PROSITE-ProRule" id="PRU00122"/>
    </source>
</evidence>
<dbReference type="PROSITE" id="PS01286">
    <property type="entry name" value="FA58C_2"/>
    <property type="match status" value="1"/>
</dbReference>
<comment type="subcellular location">
    <subcellularLocation>
        <location evidence="1">Membrane</location>
        <topology evidence="1">Single-pass type I membrane protein</topology>
    </subcellularLocation>
</comment>
<feature type="domain" description="F5/8 type C" evidence="13">
    <location>
        <begin position="1"/>
        <end position="132"/>
    </location>
</feature>
<evidence type="ECO:0000256" key="4">
    <source>
        <dbReference type="ARBA" id="ARBA00022692"/>
    </source>
</evidence>
<evidence type="ECO:0000256" key="12">
    <source>
        <dbReference type="SAM" id="MobiDB-lite"/>
    </source>
</evidence>
<dbReference type="InterPro" id="IPR050372">
    <property type="entry name" value="Neurexin-related_CASP"/>
</dbReference>
<dbReference type="SUPFAM" id="SSF56496">
    <property type="entry name" value="Fibrinogen C-terminal domain-like"/>
    <property type="match status" value="1"/>
</dbReference>
<dbReference type="GeneTree" id="ENSGT00940000160228"/>
<evidence type="ECO:0000256" key="3">
    <source>
        <dbReference type="ARBA" id="ARBA00022536"/>
    </source>
</evidence>
<feature type="domain" description="Fibrinogen C-terminal" evidence="16">
    <location>
        <begin position="517"/>
        <end position="569"/>
    </location>
</feature>
<feature type="region of interest" description="Disordered" evidence="12">
    <location>
        <begin position="955"/>
        <end position="974"/>
    </location>
</feature>
<organism evidence="17 18">
    <name type="scientific">Scophthalmus maximus</name>
    <name type="common">Turbot</name>
    <name type="synonym">Psetta maxima</name>
    <dbReference type="NCBI Taxonomy" id="52904"/>
    <lineage>
        <taxon>Eukaryota</taxon>
        <taxon>Metazoa</taxon>
        <taxon>Chordata</taxon>
        <taxon>Craniata</taxon>
        <taxon>Vertebrata</taxon>
        <taxon>Euteleostomi</taxon>
        <taxon>Actinopterygii</taxon>
        <taxon>Neopterygii</taxon>
        <taxon>Teleostei</taxon>
        <taxon>Neoteleostei</taxon>
        <taxon>Acanthomorphata</taxon>
        <taxon>Carangaria</taxon>
        <taxon>Pleuronectiformes</taxon>
        <taxon>Pleuronectoidei</taxon>
        <taxon>Scophthalmidae</taxon>
        <taxon>Scophthalmus</taxon>
    </lineage>
</organism>
<evidence type="ECO:0000259" key="16">
    <source>
        <dbReference type="PROSITE" id="PS51406"/>
    </source>
</evidence>
<evidence type="ECO:0000256" key="7">
    <source>
        <dbReference type="ARBA" id="ARBA00022989"/>
    </source>
</evidence>
<gene>
    <name evidence="17" type="primary">LOC118318359</name>
</gene>
<feature type="disulfide bond" evidence="11">
    <location>
        <begin position="866"/>
        <end position="893"/>
    </location>
</feature>
<keyword evidence="8" id="KW-0472">Membrane</keyword>
<keyword evidence="5" id="KW-0732">Signal</keyword>
<dbReference type="Ensembl" id="ENSSMAT00000039436.1">
    <property type="protein sequence ID" value="ENSSMAP00000066865.1"/>
    <property type="gene ID" value="ENSSMAG00000020023.2"/>
</dbReference>
<evidence type="ECO:0000256" key="5">
    <source>
        <dbReference type="ARBA" id="ARBA00022729"/>
    </source>
</evidence>
<dbReference type="SMART" id="SM00231">
    <property type="entry name" value="FA58C"/>
    <property type="match status" value="1"/>
</dbReference>